<dbReference type="AlphaFoldDB" id="A0A939IMH3"/>
<dbReference type="SUPFAM" id="SSF88946">
    <property type="entry name" value="Sigma2 domain of RNA polymerase sigma factors"/>
    <property type="match status" value="1"/>
</dbReference>
<keyword evidence="2 6" id="KW-0805">Transcription regulation</keyword>
<dbReference type="GO" id="GO:0003677">
    <property type="term" value="F:DNA binding"/>
    <property type="evidence" value="ECO:0007669"/>
    <property type="project" value="UniProtKB-KW"/>
</dbReference>
<dbReference type="SUPFAM" id="SSF88659">
    <property type="entry name" value="Sigma3 and sigma4 domains of RNA polymerase sigma factors"/>
    <property type="match status" value="1"/>
</dbReference>
<protein>
    <recommendedName>
        <fullName evidence="6">RNA polymerase sigma factor</fullName>
    </recommendedName>
</protein>
<accession>A0A939IMH3</accession>
<evidence type="ECO:0000256" key="2">
    <source>
        <dbReference type="ARBA" id="ARBA00023015"/>
    </source>
</evidence>
<dbReference type="PANTHER" id="PTHR43133:SF8">
    <property type="entry name" value="RNA POLYMERASE SIGMA FACTOR HI_1459-RELATED"/>
    <property type="match status" value="1"/>
</dbReference>
<evidence type="ECO:0000313" key="9">
    <source>
        <dbReference type="EMBL" id="MBN7825313.1"/>
    </source>
</evidence>
<comment type="caution">
    <text evidence="9">The sequence shown here is derived from an EMBL/GenBank/DDBJ whole genome shotgun (WGS) entry which is preliminary data.</text>
</comment>
<dbReference type="Pfam" id="PF08281">
    <property type="entry name" value="Sigma70_r4_2"/>
    <property type="match status" value="1"/>
</dbReference>
<keyword evidence="10" id="KW-1185">Reference proteome</keyword>
<reference evidence="9" key="1">
    <citation type="submission" date="2021-03" db="EMBL/GenBank/DDBJ databases">
        <title>novel species isolated from a fishpond in China.</title>
        <authorList>
            <person name="Lu H."/>
            <person name="Cai Z."/>
        </authorList>
    </citation>
    <scope>NUCLEOTIDE SEQUENCE</scope>
    <source>
        <strain evidence="9">JCM 30855</strain>
    </source>
</reference>
<name>A0A939IMH3_9ALTE</name>
<keyword evidence="4 6" id="KW-0238">DNA-binding</keyword>
<comment type="similarity">
    <text evidence="1 6">Belongs to the sigma-70 factor family. ECF subfamily.</text>
</comment>
<dbReference type="PROSITE" id="PS01063">
    <property type="entry name" value="SIGMA70_ECF"/>
    <property type="match status" value="1"/>
</dbReference>
<keyword evidence="5 6" id="KW-0804">Transcription</keyword>
<dbReference type="InterPro" id="IPR013325">
    <property type="entry name" value="RNA_pol_sigma_r2"/>
</dbReference>
<proteinExistence type="inferred from homology"/>
<dbReference type="GO" id="GO:0006352">
    <property type="term" value="P:DNA-templated transcription initiation"/>
    <property type="evidence" value="ECO:0007669"/>
    <property type="project" value="InterPro"/>
</dbReference>
<feature type="domain" description="RNA polymerase sigma-70 region 2" evidence="7">
    <location>
        <begin position="25"/>
        <end position="90"/>
    </location>
</feature>
<dbReference type="InterPro" id="IPR013249">
    <property type="entry name" value="RNA_pol_sigma70_r4_t2"/>
</dbReference>
<gene>
    <name evidence="9" type="ORF">J0A66_08780</name>
</gene>
<dbReference type="InterPro" id="IPR039425">
    <property type="entry name" value="RNA_pol_sigma-70-like"/>
</dbReference>
<dbReference type="RefSeq" id="WP_206573427.1">
    <property type="nucleotide sequence ID" value="NZ_JAFKCV010000004.1"/>
</dbReference>
<evidence type="ECO:0000259" key="7">
    <source>
        <dbReference type="Pfam" id="PF04542"/>
    </source>
</evidence>
<dbReference type="PANTHER" id="PTHR43133">
    <property type="entry name" value="RNA POLYMERASE ECF-TYPE SIGMA FACTO"/>
    <property type="match status" value="1"/>
</dbReference>
<evidence type="ECO:0000256" key="5">
    <source>
        <dbReference type="ARBA" id="ARBA00023163"/>
    </source>
</evidence>
<dbReference type="InterPro" id="IPR013324">
    <property type="entry name" value="RNA_pol_sigma_r3/r4-like"/>
</dbReference>
<dbReference type="InterPro" id="IPR007627">
    <property type="entry name" value="RNA_pol_sigma70_r2"/>
</dbReference>
<dbReference type="InterPro" id="IPR036388">
    <property type="entry name" value="WH-like_DNA-bd_sf"/>
</dbReference>
<sequence length="174" mass="19767">MKHFSDEQLVAIAQGAQELGAFDELFKRSDGRLRAFLRSRVNENLVDDVVQETYISAFTRIGNFQGGASFSTWLFSIAINEYKQLLRKASSFERLRGLLFRQPPRLAAPHLNDVFIDFSRLAAALSDKQYDVYVLHTVYGYSHAEVAARLDFPLGSVKTCLSQAEKLMRRQAND</sequence>
<dbReference type="Gene3D" id="1.10.10.10">
    <property type="entry name" value="Winged helix-like DNA-binding domain superfamily/Winged helix DNA-binding domain"/>
    <property type="match status" value="1"/>
</dbReference>
<dbReference type="Pfam" id="PF04542">
    <property type="entry name" value="Sigma70_r2"/>
    <property type="match status" value="1"/>
</dbReference>
<dbReference type="InterPro" id="IPR014284">
    <property type="entry name" value="RNA_pol_sigma-70_dom"/>
</dbReference>
<dbReference type="InterPro" id="IPR000838">
    <property type="entry name" value="RNA_pol_sigma70_ECF_CS"/>
</dbReference>
<evidence type="ECO:0000256" key="3">
    <source>
        <dbReference type="ARBA" id="ARBA00023082"/>
    </source>
</evidence>
<dbReference type="GO" id="GO:0016987">
    <property type="term" value="F:sigma factor activity"/>
    <property type="evidence" value="ECO:0007669"/>
    <property type="project" value="UniProtKB-KW"/>
</dbReference>
<evidence type="ECO:0000256" key="6">
    <source>
        <dbReference type="RuleBase" id="RU000716"/>
    </source>
</evidence>
<evidence type="ECO:0000313" key="10">
    <source>
        <dbReference type="Proteomes" id="UP000664654"/>
    </source>
</evidence>
<organism evidence="9 10">
    <name type="scientific">Bowmanella dokdonensis</name>
    <dbReference type="NCBI Taxonomy" id="751969"/>
    <lineage>
        <taxon>Bacteria</taxon>
        <taxon>Pseudomonadati</taxon>
        <taxon>Pseudomonadota</taxon>
        <taxon>Gammaproteobacteria</taxon>
        <taxon>Alteromonadales</taxon>
        <taxon>Alteromonadaceae</taxon>
        <taxon>Bowmanella</taxon>
    </lineage>
</organism>
<evidence type="ECO:0000256" key="1">
    <source>
        <dbReference type="ARBA" id="ARBA00010641"/>
    </source>
</evidence>
<evidence type="ECO:0000259" key="8">
    <source>
        <dbReference type="Pfam" id="PF08281"/>
    </source>
</evidence>
<feature type="domain" description="RNA polymerase sigma factor 70 region 4 type 2" evidence="8">
    <location>
        <begin position="120"/>
        <end position="167"/>
    </location>
</feature>
<dbReference type="EMBL" id="JAFKCV010000004">
    <property type="protein sequence ID" value="MBN7825313.1"/>
    <property type="molecule type" value="Genomic_DNA"/>
</dbReference>
<dbReference type="Gene3D" id="1.10.1740.10">
    <property type="match status" value="1"/>
</dbReference>
<dbReference type="NCBIfam" id="TIGR02937">
    <property type="entry name" value="sigma70-ECF"/>
    <property type="match status" value="1"/>
</dbReference>
<keyword evidence="3 6" id="KW-0731">Sigma factor</keyword>
<evidence type="ECO:0000256" key="4">
    <source>
        <dbReference type="ARBA" id="ARBA00023125"/>
    </source>
</evidence>
<dbReference type="Proteomes" id="UP000664654">
    <property type="component" value="Unassembled WGS sequence"/>
</dbReference>